<sequence length="61" mass="7125">MDIVQLRFFDSAWGVYRKALSLMQDEGILARFKKRVRLLTDEMNGISWGFHDDISGAYIEN</sequence>
<reference evidence="1 2" key="1">
    <citation type="submission" date="2006-12" db="EMBL/GenBank/DDBJ databases">
        <title>Complete sequence of Chlorobium phaeobacteroides DSM 266.</title>
        <authorList>
            <consortium name="US DOE Joint Genome Institute"/>
            <person name="Copeland A."/>
            <person name="Lucas S."/>
            <person name="Lapidus A."/>
            <person name="Barry K."/>
            <person name="Detter J.C."/>
            <person name="Glavina del Rio T."/>
            <person name="Hammon N."/>
            <person name="Israni S."/>
            <person name="Pitluck S."/>
            <person name="Goltsman E."/>
            <person name="Schmutz J."/>
            <person name="Larimer F."/>
            <person name="Land M."/>
            <person name="Hauser L."/>
            <person name="Mikhailova N."/>
            <person name="Li T."/>
            <person name="Overmann J."/>
            <person name="Bryant D.A."/>
            <person name="Richardson P."/>
        </authorList>
    </citation>
    <scope>NUCLEOTIDE SEQUENCE [LARGE SCALE GENOMIC DNA]</scope>
    <source>
        <strain evidence="1 2">DSM 266</strain>
    </source>
</reference>
<dbReference type="OrthoDB" id="979203at2"/>
<dbReference type="Proteomes" id="UP000008701">
    <property type="component" value="Chromosome"/>
</dbReference>
<organism evidence="1 2">
    <name type="scientific">Chlorobium phaeobacteroides (strain DSM 266 / SMG 266 / 2430)</name>
    <dbReference type="NCBI Taxonomy" id="290317"/>
    <lineage>
        <taxon>Bacteria</taxon>
        <taxon>Pseudomonadati</taxon>
        <taxon>Chlorobiota</taxon>
        <taxon>Chlorobiia</taxon>
        <taxon>Chlorobiales</taxon>
        <taxon>Chlorobiaceae</taxon>
        <taxon>Chlorobium/Pelodictyon group</taxon>
        <taxon>Chlorobium</taxon>
    </lineage>
</organism>
<dbReference type="STRING" id="290317.Cpha266_1234"/>
<dbReference type="KEGG" id="cph:Cpha266_1234"/>
<evidence type="ECO:0000313" key="1">
    <source>
        <dbReference type="EMBL" id="ABL65267.1"/>
    </source>
</evidence>
<gene>
    <name evidence="1" type="ordered locus">Cpha266_1234</name>
</gene>
<dbReference type="RefSeq" id="WP_011745091.1">
    <property type="nucleotide sequence ID" value="NC_008639.1"/>
</dbReference>
<keyword evidence="2" id="KW-1185">Reference proteome</keyword>
<name>A1BFU0_CHLPD</name>
<dbReference type="EMBL" id="CP000492">
    <property type="protein sequence ID" value="ABL65267.1"/>
    <property type="molecule type" value="Genomic_DNA"/>
</dbReference>
<accession>A1BFU0</accession>
<proteinExistence type="predicted"/>
<dbReference type="AlphaFoldDB" id="A1BFU0"/>
<protein>
    <submittedName>
        <fullName evidence="1">Uncharacterized protein</fullName>
    </submittedName>
</protein>
<dbReference type="HOGENOM" id="CLU_2914022_0_0_10"/>
<evidence type="ECO:0000313" key="2">
    <source>
        <dbReference type="Proteomes" id="UP000008701"/>
    </source>
</evidence>